<feature type="region of interest" description="Disordered" evidence="2">
    <location>
        <begin position="881"/>
        <end position="907"/>
    </location>
</feature>
<accession>S8A9A4</accession>
<feature type="compositionally biased region" description="Polar residues" evidence="2">
    <location>
        <begin position="824"/>
        <end position="838"/>
    </location>
</feature>
<gene>
    <name evidence="4" type="ORF">H072_6785</name>
</gene>
<dbReference type="HOGENOM" id="CLU_320040_0_0_1"/>
<evidence type="ECO:0000259" key="3">
    <source>
        <dbReference type="PROSITE" id="PS50157"/>
    </source>
</evidence>
<dbReference type="AlphaFoldDB" id="S8A9A4"/>
<name>S8A9A4_DACHA</name>
<dbReference type="Proteomes" id="UP000015100">
    <property type="component" value="Unassembled WGS sequence"/>
</dbReference>
<reference evidence="4 5" key="1">
    <citation type="journal article" date="2013" name="PLoS Genet.">
        <title>Genomic mechanisms accounting for the adaptation to parasitism in nematode-trapping fungi.</title>
        <authorList>
            <person name="Meerupati T."/>
            <person name="Andersson K.M."/>
            <person name="Friman E."/>
            <person name="Kumar D."/>
            <person name="Tunlid A."/>
            <person name="Ahren D."/>
        </authorList>
    </citation>
    <scope>NUCLEOTIDE SEQUENCE [LARGE SCALE GENOMIC DNA]</scope>
    <source>
        <strain evidence="4 5">CBS 200.50</strain>
    </source>
</reference>
<feature type="compositionally biased region" description="Low complexity" evidence="2">
    <location>
        <begin position="701"/>
        <end position="711"/>
    </location>
</feature>
<evidence type="ECO:0000256" key="2">
    <source>
        <dbReference type="SAM" id="MobiDB-lite"/>
    </source>
</evidence>
<reference evidence="5" key="2">
    <citation type="submission" date="2013-04" db="EMBL/GenBank/DDBJ databases">
        <title>Genomic mechanisms accounting for the adaptation to parasitism in nematode-trapping fungi.</title>
        <authorList>
            <person name="Ahren D.G."/>
        </authorList>
    </citation>
    <scope>NUCLEOTIDE SEQUENCE [LARGE SCALE GENOMIC DNA]</scope>
    <source>
        <strain evidence="5">CBS 200.50</strain>
    </source>
</reference>
<feature type="domain" description="C2H2-type" evidence="3">
    <location>
        <begin position="733"/>
        <end position="761"/>
    </location>
</feature>
<feature type="compositionally biased region" description="Basic and acidic residues" evidence="2">
    <location>
        <begin position="881"/>
        <end position="896"/>
    </location>
</feature>
<keyword evidence="5" id="KW-1185">Reference proteome</keyword>
<dbReference type="SMART" id="SM00355">
    <property type="entry name" value="ZnF_C2H2"/>
    <property type="match status" value="2"/>
</dbReference>
<feature type="domain" description="C2H2-type" evidence="3">
    <location>
        <begin position="761"/>
        <end position="791"/>
    </location>
</feature>
<keyword evidence="1" id="KW-0863">Zinc-finger</keyword>
<dbReference type="InterPro" id="IPR036236">
    <property type="entry name" value="Znf_C2H2_sf"/>
</dbReference>
<feature type="compositionally biased region" description="Polar residues" evidence="2">
    <location>
        <begin position="631"/>
        <end position="640"/>
    </location>
</feature>
<feature type="region of interest" description="Disordered" evidence="2">
    <location>
        <begin position="824"/>
        <end position="850"/>
    </location>
</feature>
<feature type="region of interest" description="Disordered" evidence="2">
    <location>
        <begin position="777"/>
        <end position="799"/>
    </location>
</feature>
<organism evidence="4 5">
    <name type="scientific">Dactylellina haptotyla (strain CBS 200.50)</name>
    <name type="common">Nematode-trapping fungus</name>
    <name type="synonym">Monacrosporium haptotylum</name>
    <dbReference type="NCBI Taxonomy" id="1284197"/>
    <lineage>
        <taxon>Eukaryota</taxon>
        <taxon>Fungi</taxon>
        <taxon>Dikarya</taxon>
        <taxon>Ascomycota</taxon>
        <taxon>Pezizomycotina</taxon>
        <taxon>Orbiliomycetes</taxon>
        <taxon>Orbiliales</taxon>
        <taxon>Orbiliaceae</taxon>
        <taxon>Dactylellina</taxon>
    </lineage>
</organism>
<comment type="caution">
    <text evidence="4">The sequence shown here is derived from an EMBL/GenBank/DDBJ whole genome shotgun (WGS) entry which is preliminary data.</text>
</comment>
<dbReference type="InterPro" id="IPR013087">
    <property type="entry name" value="Znf_C2H2_type"/>
</dbReference>
<feature type="compositionally biased region" description="Low complexity" evidence="2">
    <location>
        <begin position="645"/>
        <end position="657"/>
    </location>
</feature>
<protein>
    <recommendedName>
        <fullName evidence="3">C2H2-type domain-containing protein</fullName>
    </recommendedName>
</protein>
<feature type="compositionally biased region" description="Polar residues" evidence="2">
    <location>
        <begin position="683"/>
        <end position="700"/>
    </location>
</feature>
<dbReference type="OrthoDB" id="6365676at2759"/>
<keyword evidence="1" id="KW-0862">Zinc</keyword>
<dbReference type="GO" id="GO:0008270">
    <property type="term" value="F:zinc ion binding"/>
    <property type="evidence" value="ECO:0007669"/>
    <property type="project" value="UniProtKB-KW"/>
</dbReference>
<evidence type="ECO:0000313" key="4">
    <source>
        <dbReference type="EMBL" id="EPS39439.1"/>
    </source>
</evidence>
<feature type="compositionally biased region" description="Polar residues" evidence="2">
    <location>
        <begin position="720"/>
        <end position="730"/>
    </location>
</feature>
<dbReference type="SUPFAM" id="SSF57667">
    <property type="entry name" value="beta-beta-alpha zinc fingers"/>
    <property type="match status" value="1"/>
</dbReference>
<dbReference type="EMBL" id="AQGS01000471">
    <property type="protein sequence ID" value="EPS39439.1"/>
    <property type="molecule type" value="Genomic_DNA"/>
</dbReference>
<evidence type="ECO:0000313" key="5">
    <source>
        <dbReference type="Proteomes" id="UP000015100"/>
    </source>
</evidence>
<dbReference type="Gene3D" id="3.30.160.60">
    <property type="entry name" value="Classic Zinc Finger"/>
    <property type="match status" value="1"/>
</dbReference>
<proteinExistence type="predicted"/>
<evidence type="ECO:0000256" key="1">
    <source>
        <dbReference type="PROSITE-ProRule" id="PRU00042"/>
    </source>
</evidence>
<sequence>MFDTYDHESPMWEWEVSQLMDRSIHAYVHSRTFVEGSRQLMSNRLPERAVSDSGATSARFLRFFGECAKSTKEKEKVSIVGGGGNTADCLTFWAKRTAVKPLTKWYPATDRYDTKNKKLGTTSGFAEERREGRPTLVDALLPHFPQEITGALVEDVGSTLNDSDQELDQTKTSDTIDNVKAKIQHMAKTDVRILIRTTVRNMEDCNGSCPQFPQLGLGRQPNLLDVGLLAGSHAERRLSNDFGPYGPNLQELKIHNLRGHLQNHLQEQPSFPELVFSALGIPSTDISIVNDDISNLRDYLITSTFWLGVDTYWYLAVKWPIVLRQYLNSTSPRVTHITRHKIEILKIGILIAIVLGYLDISLGLNYLPILLGPVLIILSSAYIVTEVLGSNRFYNIHSRGEIITSKEGYQSLLYKHSSNYKNLVSHLIKGRGMKSLVLPARLSNNICKDMAPHDSESNKFADIGADYPELPSQFSNPLLNLNQSSQHTSRRDSRTDVEDTNLSCHWSIDTTTTALTHKFKHFSSCLMEYFEPQFLQSNFAEDRFDIATTAKNSGRRTDKEYTTRNLVQTLSSLNMEAHIDYSQMEFGNDLFEYNTLLDQTMSQSDWQSATSSNLDYLQLLDFPTFDQKFTQTQTGLQSSEDIAVSPASQPQNASSSPKRTSKRAHPARTQKSMLFLNKETGLLSPNLTSTTQSPAVRSSLPSPHTTASRSPSPSPRDLLQQDTRSSQSHPSPYVCEHCKSAFRFSRDYWQHKAQVHNDFRYRCPLGCGKGFARKDNLKQHHHEKRHRRSPSPSGDDVEELSRIKKVRTGSSIAAEFEDALYTSPRTSISGSSANSQLGSEAAGTPRDASSDVLAHPEYMRLQREFELLNARYELLRKEVHSLSEEKREWQARESLKRYTGRSGRSDL</sequence>
<feature type="compositionally biased region" description="Basic residues" evidence="2">
    <location>
        <begin position="779"/>
        <end position="789"/>
    </location>
</feature>
<keyword evidence="1" id="KW-0479">Metal-binding</keyword>
<feature type="region of interest" description="Disordered" evidence="2">
    <location>
        <begin position="631"/>
        <end position="732"/>
    </location>
</feature>
<dbReference type="PROSITE" id="PS50157">
    <property type="entry name" value="ZINC_FINGER_C2H2_2"/>
    <property type="match status" value="2"/>
</dbReference>
<dbReference type="PROSITE" id="PS00028">
    <property type="entry name" value="ZINC_FINGER_C2H2_1"/>
    <property type="match status" value="1"/>
</dbReference>
<feature type="compositionally biased region" description="Basic residues" evidence="2">
    <location>
        <begin position="659"/>
        <end position="668"/>
    </location>
</feature>